<evidence type="ECO:0000313" key="3">
    <source>
        <dbReference type="Proteomes" id="UP000289738"/>
    </source>
</evidence>
<dbReference type="PANTHER" id="PTHR33144:SF45">
    <property type="entry name" value="TRANSPOSASE TNP1_EN_SPM-LIKE DOMAIN-CONTAINING PROTEIN"/>
    <property type="match status" value="1"/>
</dbReference>
<reference evidence="2 3" key="1">
    <citation type="submission" date="2019-01" db="EMBL/GenBank/DDBJ databases">
        <title>Sequencing of cultivated peanut Arachis hypogaea provides insights into genome evolution and oil improvement.</title>
        <authorList>
            <person name="Chen X."/>
        </authorList>
    </citation>
    <scope>NUCLEOTIDE SEQUENCE [LARGE SCALE GENOMIC DNA]</scope>
    <source>
        <strain evidence="3">cv. Fuhuasheng</strain>
        <tissue evidence="2">Leaves</tissue>
    </source>
</reference>
<dbReference type="EMBL" id="SDMP01000017">
    <property type="protein sequence ID" value="RYQ99086.1"/>
    <property type="molecule type" value="Genomic_DNA"/>
</dbReference>
<comment type="caution">
    <text evidence="2">The sequence shown here is derived from an EMBL/GenBank/DDBJ whole genome shotgun (WGS) entry which is preliminary data.</text>
</comment>
<sequence length="374" mass="43671">MKHEERNQTRSDELQSHGDYFVNSVIHLLRESDNFYEEQQRFVKMPRRPQYNIIWEPPKDVRTNTETEDTMKSSNMTVPPVFSPANSDPASRINEPFHAPRNDKCLAPSSISDGPQTPTEHTETQYRDEVADKPSEDEDYNPKADEVESFDDHIEDLFAMQEAEVRNNDKKHKDTDYWKVTVIEDDMTKGSELSVKESITLPPNTKIILLFNKELQPIGQPAGLLSGFLESLDADYSQFPICEESWKNMNKANKEHAYNMVKNWKDTRHNLYHKFYNETKTLEKNIKHRPLEIEENNWKWFLEYRLKEETKKKCKQNALNRSKQIYTHTGSSKILARQKDEEEAIANIESQDKSSKLLSQNDSLAQLFGKEHAG</sequence>
<dbReference type="Pfam" id="PF03004">
    <property type="entry name" value="Transposase_24"/>
    <property type="match status" value="1"/>
</dbReference>
<proteinExistence type="predicted"/>
<feature type="region of interest" description="Disordered" evidence="1">
    <location>
        <begin position="61"/>
        <end position="143"/>
    </location>
</feature>
<dbReference type="InterPro" id="IPR004252">
    <property type="entry name" value="Probable_transposase_24"/>
</dbReference>
<feature type="compositionally biased region" description="Polar residues" evidence="1">
    <location>
        <begin position="109"/>
        <end position="119"/>
    </location>
</feature>
<accession>A0A444YB06</accession>
<dbReference type="Proteomes" id="UP000289738">
    <property type="component" value="Chromosome B07"/>
</dbReference>
<evidence type="ECO:0000313" key="2">
    <source>
        <dbReference type="EMBL" id="RYQ99086.1"/>
    </source>
</evidence>
<feature type="compositionally biased region" description="Basic and acidic residues" evidence="1">
    <location>
        <begin position="120"/>
        <end position="143"/>
    </location>
</feature>
<name>A0A444YB06_ARAHY</name>
<dbReference type="AlphaFoldDB" id="A0A444YB06"/>
<organism evidence="2 3">
    <name type="scientific">Arachis hypogaea</name>
    <name type="common">Peanut</name>
    <dbReference type="NCBI Taxonomy" id="3818"/>
    <lineage>
        <taxon>Eukaryota</taxon>
        <taxon>Viridiplantae</taxon>
        <taxon>Streptophyta</taxon>
        <taxon>Embryophyta</taxon>
        <taxon>Tracheophyta</taxon>
        <taxon>Spermatophyta</taxon>
        <taxon>Magnoliopsida</taxon>
        <taxon>eudicotyledons</taxon>
        <taxon>Gunneridae</taxon>
        <taxon>Pentapetalae</taxon>
        <taxon>rosids</taxon>
        <taxon>fabids</taxon>
        <taxon>Fabales</taxon>
        <taxon>Fabaceae</taxon>
        <taxon>Papilionoideae</taxon>
        <taxon>50 kb inversion clade</taxon>
        <taxon>dalbergioids sensu lato</taxon>
        <taxon>Dalbergieae</taxon>
        <taxon>Pterocarpus clade</taxon>
        <taxon>Arachis</taxon>
    </lineage>
</organism>
<evidence type="ECO:0000256" key="1">
    <source>
        <dbReference type="SAM" id="MobiDB-lite"/>
    </source>
</evidence>
<feature type="compositionally biased region" description="Basic and acidic residues" evidence="1">
    <location>
        <begin position="61"/>
        <end position="71"/>
    </location>
</feature>
<keyword evidence="3" id="KW-1185">Reference proteome</keyword>
<protein>
    <submittedName>
        <fullName evidence="2">Uncharacterized protein</fullName>
    </submittedName>
</protein>
<gene>
    <name evidence="2" type="ORF">Ahy_B07g086946</name>
</gene>
<dbReference type="PANTHER" id="PTHR33144">
    <property type="entry name" value="OS10G0409366 PROTEIN-RELATED"/>
    <property type="match status" value="1"/>
</dbReference>